<dbReference type="NCBIfam" id="NF038029">
    <property type="entry name" value="LP_plasma"/>
    <property type="match status" value="1"/>
</dbReference>
<gene>
    <name evidence="1" type="ORF">CP520_00830</name>
</gene>
<dbReference type="AlphaFoldDB" id="A0A291IRE2"/>
<dbReference type="KEGG" id="mlac:CP520_00830"/>
<dbReference type="InterPro" id="IPR054816">
    <property type="entry name" value="Lipoprotein_mollicutes-type_CS"/>
</dbReference>
<proteinExistence type="predicted"/>
<protein>
    <submittedName>
        <fullName evidence="1">Uncharacterized protein</fullName>
    </submittedName>
</protein>
<evidence type="ECO:0000313" key="2">
    <source>
        <dbReference type="Proteomes" id="UP000232227"/>
    </source>
</evidence>
<dbReference type="RefSeq" id="WP_096862592.1">
    <property type="nucleotide sequence ID" value="NZ_CP023668.1"/>
</dbReference>
<sequence length="246" mass="26029">MKKLLSILGAVGLTATASTAVVACSSDKAGVKVDTTDTASTNSANFKISAEDAKKLEIVKQDSNNKWVLNTDSGKEIKFSTSKDHRVAITDASANAETGEVTAVMQSAVKISSDTQVKFSYGKKILGVTLKQDLQANAPVINGADATVDGGQKPYVKSSYSWAKGNRPQTLTIPVDNASTIGELTFSEEGQDPSFKNNNISFALSEDKKSVVVTATSKDTKFASAKAFTLKGANGTWTTEVWFQAL</sequence>
<keyword evidence="2" id="KW-1185">Reference proteome</keyword>
<evidence type="ECO:0000313" key="1">
    <source>
        <dbReference type="EMBL" id="ATG97304.1"/>
    </source>
</evidence>
<organism evidence="1 2">
    <name type="scientific">Mesoplasma lactucae ATCC 49193</name>
    <dbReference type="NCBI Taxonomy" id="81460"/>
    <lineage>
        <taxon>Bacteria</taxon>
        <taxon>Bacillati</taxon>
        <taxon>Mycoplasmatota</taxon>
        <taxon>Mollicutes</taxon>
        <taxon>Entomoplasmatales</taxon>
        <taxon>Entomoplasmataceae</taxon>
        <taxon>Mesoplasma</taxon>
    </lineage>
</organism>
<dbReference type="EMBL" id="CP023668">
    <property type="protein sequence ID" value="ATG97304.1"/>
    <property type="molecule type" value="Genomic_DNA"/>
</dbReference>
<dbReference type="PROSITE" id="PS51257">
    <property type="entry name" value="PROKAR_LIPOPROTEIN"/>
    <property type="match status" value="1"/>
</dbReference>
<name>A0A291IRE2_9MOLU</name>
<dbReference type="Proteomes" id="UP000232227">
    <property type="component" value="Chromosome"/>
</dbReference>
<accession>A0A291IRE2</accession>
<reference evidence="1 2" key="1">
    <citation type="submission" date="2017-09" db="EMBL/GenBank/DDBJ databases">
        <title>SPAdes assembly of the Mesoplasma lactucae genome.</title>
        <authorList>
            <person name="Knight T.F."/>
            <person name="Rubinstein R."/>
            <person name="Citino T."/>
        </authorList>
    </citation>
    <scope>NUCLEOTIDE SEQUENCE [LARGE SCALE GENOMIC DNA]</scope>
    <source>
        <strain evidence="1 2">831-C4</strain>
    </source>
</reference>